<name>A0A0G1W3B8_9BACT</name>
<evidence type="ECO:0000313" key="1">
    <source>
        <dbReference type="EMBL" id="KKW13251.1"/>
    </source>
</evidence>
<sequence length="219" mass="24563">MYIGHLSISFKHESEKNRPKDLGLDIIKSEKIIRGLGTHFINADSASVVKDRQAEDARIRKEFRERFVSGPIPGTFILNRSGDGTKLLSELATREDVRVTVTEFVIESEVPVDVADWVDRIKNQLGRLPLGRAKDLSMRGLEMLDNLANCPVLAKETREALQELIGGAQLQQIDRLEVQRRVSTLDVKIDMGQVVRRKIQLSGPEIQTAGITPRRGVMV</sequence>
<organism evidence="1 2">
    <name type="scientific">Candidatus Gottesmanbacteria bacterium GW2011_GWB1_49_7</name>
    <dbReference type="NCBI Taxonomy" id="1618448"/>
    <lineage>
        <taxon>Bacteria</taxon>
        <taxon>Candidatus Gottesmaniibacteriota</taxon>
    </lineage>
</organism>
<dbReference type="Proteomes" id="UP000034588">
    <property type="component" value="Unassembled WGS sequence"/>
</dbReference>
<protein>
    <submittedName>
        <fullName evidence="1">Uncharacterized protein</fullName>
    </submittedName>
</protein>
<comment type="caution">
    <text evidence="1">The sequence shown here is derived from an EMBL/GenBank/DDBJ whole genome shotgun (WGS) entry which is preliminary data.</text>
</comment>
<accession>A0A0G1W3B8</accession>
<proteinExistence type="predicted"/>
<reference evidence="1 2" key="1">
    <citation type="journal article" date="2015" name="Nature">
        <title>rRNA introns, odd ribosomes, and small enigmatic genomes across a large radiation of phyla.</title>
        <authorList>
            <person name="Brown C.T."/>
            <person name="Hug L.A."/>
            <person name="Thomas B.C."/>
            <person name="Sharon I."/>
            <person name="Castelle C.J."/>
            <person name="Singh A."/>
            <person name="Wilkins M.J."/>
            <person name="Williams K.H."/>
            <person name="Banfield J.F."/>
        </authorList>
    </citation>
    <scope>NUCLEOTIDE SEQUENCE [LARGE SCALE GENOMIC DNA]</scope>
</reference>
<dbReference type="EMBL" id="LCQD01000003">
    <property type="protein sequence ID" value="KKW13251.1"/>
    <property type="molecule type" value="Genomic_DNA"/>
</dbReference>
<evidence type="ECO:0000313" key="2">
    <source>
        <dbReference type="Proteomes" id="UP000034588"/>
    </source>
</evidence>
<gene>
    <name evidence="1" type="ORF">UY48_C0003G0073</name>
</gene>
<dbReference type="AlphaFoldDB" id="A0A0G1W3B8"/>